<dbReference type="Gene3D" id="3.10.290.60">
    <property type="entry name" value="Ubiquitin-activating enzyme E1, UFD domain"/>
    <property type="match status" value="1"/>
</dbReference>
<accession>A0A4P9YYQ7</accession>
<dbReference type="InterPro" id="IPR018965">
    <property type="entry name" value="Ub-activating_enz_E1_C"/>
</dbReference>
<reference evidence="3" key="1">
    <citation type="journal article" date="2018" name="Nat. Microbiol.">
        <title>Leveraging single-cell genomics to expand the fungal tree of life.</title>
        <authorList>
            <person name="Ahrendt S.R."/>
            <person name="Quandt C.A."/>
            <person name="Ciobanu D."/>
            <person name="Clum A."/>
            <person name="Salamov A."/>
            <person name="Andreopoulos B."/>
            <person name="Cheng J.F."/>
            <person name="Woyke T."/>
            <person name="Pelin A."/>
            <person name="Henrissat B."/>
            <person name="Reynolds N.K."/>
            <person name="Benny G.L."/>
            <person name="Smith M.E."/>
            <person name="James T.Y."/>
            <person name="Grigoriev I.V."/>
        </authorList>
    </citation>
    <scope>NUCLEOTIDE SEQUENCE [LARGE SCALE GENOMIC DNA]</scope>
    <source>
        <strain evidence="3">Benny S71-1</strain>
    </source>
</reference>
<dbReference type="OrthoDB" id="10252231at2759"/>
<sequence length="112" mass="13109">MLCHGGQYNDTEFSLWDRFEIEGDLTLQQIIDHFQQEHQLEITMLSSGNSMIYSFFMPKKKLDERMPYPISQVVETVSRKPIPEHVKSLVLEICVNDKDGEDVPYVLVKFRS</sequence>
<dbReference type="EMBL" id="KZ990189">
    <property type="protein sequence ID" value="RKP24501.1"/>
    <property type="molecule type" value="Genomic_DNA"/>
</dbReference>
<proteinExistence type="predicted"/>
<dbReference type="Pfam" id="PF09358">
    <property type="entry name" value="E1_UFD"/>
    <property type="match status" value="1"/>
</dbReference>
<dbReference type="AlphaFoldDB" id="A0A4P9YYQ7"/>
<protein>
    <submittedName>
        <fullName evidence="2">Ubiquitin activating enzyme E1</fullName>
    </submittedName>
</protein>
<evidence type="ECO:0000313" key="2">
    <source>
        <dbReference type="EMBL" id="RKP24501.1"/>
    </source>
</evidence>
<dbReference type="InterPro" id="IPR035985">
    <property type="entry name" value="Ubiquitin-activating_enz"/>
</dbReference>
<gene>
    <name evidence="2" type="ORF">SYNPS1DRAFT_23427</name>
</gene>
<dbReference type="FunFam" id="3.10.290.60:FF:000002">
    <property type="entry name" value="Ubiquitin-like modifier-activating enzyme 1"/>
    <property type="match status" value="1"/>
</dbReference>
<dbReference type="Proteomes" id="UP000278143">
    <property type="component" value="Unassembled WGS sequence"/>
</dbReference>
<dbReference type="SMART" id="SM00985">
    <property type="entry name" value="UBA_e1_C"/>
    <property type="match status" value="1"/>
</dbReference>
<organism evidence="2 3">
    <name type="scientific">Syncephalis pseudoplumigaleata</name>
    <dbReference type="NCBI Taxonomy" id="1712513"/>
    <lineage>
        <taxon>Eukaryota</taxon>
        <taxon>Fungi</taxon>
        <taxon>Fungi incertae sedis</taxon>
        <taxon>Zoopagomycota</taxon>
        <taxon>Zoopagomycotina</taxon>
        <taxon>Zoopagomycetes</taxon>
        <taxon>Zoopagales</taxon>
        <taxon>Piptocephalidaceae</taxon>
        <taxon>Syncephalis</taxon>
    </lineage>
</organism>
<name>A0A4P9YYQ7_9FUNG</name>
<dbReference type="InterPro" id="IPR038252">
    <property type="entry name" value="UBA_E1_C_sf"/>
</dbReference>
<evidence type="ECO:0000313" key="3">
    <source>
        <dbReference type="Proteomes" id="UP000278143"/>
    </source>
</evidence>
<dbReference type="SUPFAM" id="SSF69572">
    <property type="entry name" value="Activating enzymes of the ubiquitin-like proteins"/>
    <property type="match status" value="1"/>
</dbReference>
<keyword evidence="3" id="KW-1185">Reference proteome</keyword>
<feature type="domain" description="Ubiquitin-activating enzyme E1 C-terminal" evidence="1">
    <location>
        <begin position="1"/>
        <end position="106"/>
    </location>
</feature>
<evidence type="ECO:0000259" key="1">
    <source>
        <dbReference type="SMART" id="SM00985"/>
    </source>
</evidence>
<dbReference type="GO" id="GO:0008641">
    <property type="term" value="F:ubiquitin-like modifier activating enzyme activity"/>
    <property type="evidence" value="ECO:0007669"/>
    <property type="project" value="InterPro"/>
</dbReference>